<reference evidence="1" key="2">
    <citation type="submission" date="2020-06" db="EMBL/GenBank/DDBJ databases">
        <title>Helianthus annuus Genome sequencing and assembly Release 2.</title>
        <authorList>
            <person name="Gouzy J."/>
            <person name="Langlade N."/>
            <person name="Munos S."/>
        </authorList>
    </citation>
    <scope>NUCLEOTIDE SEQUENCE</scope>
    <source>
        <tissue evidence="1">Leaves</tissue>
    </source>
</reference>
<evidence type="ECO:0000313" key="1">
    <source>
        <dbReference type="EMBL" id="KAF5774172.1"/>
    </source>
</evidence>
<sequence>MVKTDDEFPGKLVRSNFERVCLDPRLWIQVVFPTWPEPMLGEPIISTVHQPRKHSYISRYRLQGRRKNLYLRLDGFGNIQEARYTTRFRSHFLYLF</sequence>
<name>A0A9K3EIK3_HELAN</name>
<organism evidence="1 2">
    <name type="scientific">Helianthus annuus</name>
    <name type="common">Common sunflower</name>
    <dbReference type="NCBI Taxonomy" id="4232"/>
    <lineage>
        <taxon>Eukaryota</taxon>
        <taxon>Viridiplantae</taxon>
        <taxon>Streptophyta</taxon>
        <taxon>Embryophyta</taxon>
        <taxon>Tracheophyta</taxon>
        <taxon>Spermatophyta</taxon>
        <taxon>Magnoliopsida</taxon>
        <taxon>eudicotyledons</taxon>
        <taxon>Gunneridae</taxon>
        <taxon>Pentapetalae</taxon>
        <taxon>asterids</taxon>
        <taxon>campanulids</taxon>
        <taxon>Asterales</taxon>
        <taxon>Asteraceae</taxon>
        <taxon>Asteroideae</taxon>
        <taxon>Heliantheae alliance</taxon>
        <taxon>Heliantheae</taxon>
        <taxon>Helianthus</taxon>
    </lineage>
</organism>
<dbReference type="Proteomes" id="UP000215914">
    <property type="component" value="Unassembled WGS sequence"/>
</dbReference>
<comment type="caution">
    <text evidence="1">The sequence shown here is derived from an EMBL/GenBank/DDBJ whole genome shotgun (WGS) entry which is preliminary data.</text>
</comment>
<evidence type="ECO:0000313" key="2">
    <source>
        <dbReference type="Proteomes" id="UP000215914"/>
    </source>
</evidence>
<gene>
    <name evidence="1" type="ORF">HanXRQr2_Chr13g0597201</name>
</gene>
<dbReference type="EMBL" id="MNCJ02000328">
    <property type="protein sequence ID" value="KAF5774172.1"/>
    <property type="molecule type" value="Genomic_DNA"/>
</dbReference>
<keyword evidence="2" id="KW-1185">Reference proteome</keyword>
<dbReference type="AlphaFoldDB" id="A0A9K3EIK3"/>
<reference evidence="1" key="1">
    <citation type="journal article" date="2017" name="Nature">
        <title>The sunflower genome provides insights into oil metabolism, flowering and Asterid evolution.</title>
        <authorList>
            <person name="Badouin H."/>
            <person name="Gouzy J."/>
            <person name="Grassa C.J."/>
            <person name="Murat F."/>
            <person name="Staton S.E."/>
            <person name="Cottret L."/>
            <person name="Lelandais-Briere C."/>
            <person name="Owens G.L."/>
            <person name="Carrere S."/>
            <person name="Mayjonade B."/>
            <person name="Legrand L."/>
            <person name="Gill N."/>
            <person name="Kane N.C."/>
            <person name="Bowers J.E."/>
            <person name="Hubner S."/>
            <person name="Bellec A."/>
            <person name="Berard A."/>
            <person name="Berges H."/>
            <person name="Blanchet N."/>
            <person name="Boniface M.C."/>
            <person name="Brunel D."/>
            <person name="Catrice O."/>
            <person name="Chaidir N."/>
            <person name="Claudel C."/>
            <person name="Donnadieu C."/>
            <person name="Faraut T."/>
            <person name="Fievet G."/>
            <person name="Helmstetter N."/>
            <person name="King M."/>
            <person name="Knapp S.J."/>
            <person name="Lai Z."/>
            <person name="Le Paslier M.C."/>
            <person name="Lippi Y."/>
            <person name="Lorenzon L."/>
            <person name="Mandel J.R."/>
            <person name="Marage G."/>
            <person name="Marchand G."/>
            <person name="Marquand E."/>
            <person name="Bret-Mestries E."/>
            <person name="Morien E."/>
            <person name="Nambeesan S."/>
            <person name="Nguyen T."/>
            <person name="Pegot-Espagnet P."/>
            <person name="Pouilly N."/>
            <person name="Raftis F."/>
            <person name="Sallet E."/>
            <person name="Schiex T."/>
            <person name="Thomas J."/>
            <person name="Vandecasteele C."/>
            <person name="Vares D."/>
            <person name="Vear F."/>
            <person name="Vautrin S."/>
            <person name="Crespi M."/>
            <person name="Mangin B."/>
            <person name="Burke J.M."/>
            <person name="Salse J."/>
            <person name="Munos S."/>
            <person name="Vincourt P."/>
            <person name="Rieseberg L.H."/>
            <person name="Langlade N.B."/>
        </authorList>
    </citation>
    <scope>NUCLEOTIDE SEQUENCE</scope>
    <source>
        <tissue evidence="1">Leaves</tissue>
    </source>
</reference>
<dbReference type="Gramene" id="mRNA:HanXRQr2_Chr13g0597201">
    <property type="protein sequence ID" value="mRNA:HanXRQr2_Chr13g0597201"/>
    <property type="gene ID" value="HanXRQr2_Chr13g0597201"/>
</dbReference>
<proteinExistence type="predicted"/>
<accession>A0A9K3EIK3</accession>
<protein>
    <submittedName>
        <fullName evidence="1">Uncharacterized protein</fullName>
    </submittedName>
</protein>